<sequence length="597" mass="67794">MPLCSDCQKIPAKFFSSARDTQCSIQHHETYLALRECAVLCRLCKLIIHAVNVYKGDYAWPKKWKEEDAVRLDSTKFGQQKVWIGGSEAGVFRGMEIPKHWVDPVPIREGLSHEEHLTDEAAIMKHWENTCSTTHRHCAELVKKGYLPTRLIGVDGVDSATAQLVETSTTEIKDVRYLALSHCWGKAMPDAARTTQATLPKHLESINISSLSKTFQDFIYIARRMKISWIWIDSLCIIQDSRDDWEHEAAQMASVYSNAHLTISASGSTDGRGGCKVLDSERSYGPVDSRFFEDPSSPEASKSRVFRIWARDPYPIVQVLMNDPINKRGWCLQERELSPRVVHFSKDSMRWECRDLKASLEFPWEDSITFNTAMRLFDNGQLDCPTLGRQSLGKLPMVEYNKAVMKQRLVWFNLVARYTNRALTKQTDVLPALSGIAQAIARSTNDEYLAGLWKSYLPYCLLWASAWHIDHGLATHSRPERYLAPSWSWASVKGRIEYIWWTVSWYAYNPNPDPAYVPNILSIEIQPAKSDVYGMLKGGMLQLQGKLKPGYTKNEKYVKGSQFQDRETVYSGGGTGITKIGEIRYDVPLCAECAPPG</sequence>
<protein>
    <submittedName>
        <fullName evidence="2">HET-domain-containing protein</fullName>
    </submittedName>
</protein>
<evidence type="ECO:0000313" key="3">
    <source>
        <dbReference type="Proteomes" id="UP000800093"/>
    </source>
</evidence>
<reference evidence="3" key="1">
    <citation type="journal article" date="2020" name="Stud. Mycol.">
        <title>101 Dothideomycetes genomes: A test case for predicting lifestyles and emergence of pathogens.</title>
        <authorList>
            <person name="Haridas S."/>
            <person name="Albert R."/>
            <person name="Binder M."/>
            <person name="Bloem J."/>
            <person name="LaButti K."/>
            <person name="Salamov A."/>
            <person name="Andreopoulos B."/>
            <person name="Baker S."/>
            <person name="Barry K."/>
            <person name="Bills G."/>
            <person name="Bluhm B."/>
            <person name="Cannon C."/>
            <person name="Castanera R."/>
            <person name="Culley D."/>
            <person name="Daum C."/>
            <person name="Ezra D."/>
            <person name="Gonzalez J."/>
            <person name="Henrissat B."/>
            <person name="Kuo A."/>
            <person name="Liang C."/>
            <person name="Lipzen A."/>
            <person name="Lutzoni F."/>
            <person name="Magnuson J."/>
            <person name="Mondo S."/>
            <person name="Nolan M."/>
            <person name="Ohm R."/>
            <person name="Pangilinan J."/>
            <person name="Park H.-J."/>
            <person name="Ramirez L."/>
            <person name="Alfaro M."/>
            <person name="Sun H."/>
            <person name="Tritt A."/>
            <person name="Yoshinaga Y."/>
            <person name="Zwiers L.-H."/>
            <person name="Turgeon B."/>
            <person name="Goodwin S."/>
            <person name="Spatafora J."/>
            <person name="Crous P."/>
            <person name="Grigoriev I."/>
        </authorList>
    </citation>
    <scope>NUCLEOTIDE SEQUENCE [LARGE SCALE GENOMIC DNA]</scope>
    <source>
        <strain evidence="3">CBS 304.66</strain>
    </source>
</reference>
<accession>A0A9P4KF44</accession>
<dbReference type="Pfam" id="PF06985">
    <property type="entry name" value="HET"/>
    <property type="match status" value="1"/>
</dbReference>
<dbReference type="AlphaFoldDB" id="A0A9P4KF44"/>
<feature type="domain" description="Heterokaryon incompatibility" evidence="1">
    <location>
        <begin position="177"/>
        <end position="334"/>
    </location>
</feature>
<dbReference type="PANTHER" id="PTHR33112:SF16">
    <property type="entry name" value="HETEROKARYON INCOMPATIBILITY DOMAIN-CONTAINING PROTEIN"/>
    <property type="match status" value="1"/>
</dbReference>
<name>A0A9P4KF44_9PLEO</name>
<dbReference type="PANTHER" id="PTHR33112">
    <property type="entry name" value="DOMAIN PROTEIN, PUTATIVE-RELATED"/>
    <property type="match status" value="1"/>
</dbReference>
<dbReference type="OrthoDB" id="3486565at2759"/>
<dbReference type="EMBL" id="ML986598">
    <property type="protein sequence ID" value="KAF2266523.1"/>
    <property type="molecule type" value="Genomic_DNA"/>
</dbReference>
<organism evidence="2 3">
    <name type="scientific">Lojkania enalia</name>
    <dbReference type="NCBI Taxonomy" id="147567"/>
    <lineage>
        <taxon>Eukaryota</taxon>
        <taxon>Fungi</taxon>
        <taxon>Dikarya</taxon>
        <taxon>Ascomycota</taxon>
        <taxon>Pezizomycotina</taxon>
        <taxon>Dothideomycetes</taxon>
        <taxon>Pleosporomycetidae</taxon>
        <taxon>Pleosporales</taxon>
        <taxon>Pleosporales incertae sedis</taxon>
        <taxon>Lojkania</taxon>
    </lineage>
</organism>
<dbReference type="Proteomes" id="UP000800093">
    <property type="component" value="Unassembled WGS sequence"/>
</dbReference>
<comment type="caution">
    <text evidence="2">The sequence shown here is derived from an EMBL/GenBank/DDBJ whole genome shotgun (WGS) entry which is preliminary data.</text>
</comment>
<keyword evidence="3" id="KW-1185">Reference proteome</keyword>
<proteinExistence type="predicted"/>
<gene>
    <name evidence="2" type="ORF">CC78DRAFT_566888</name>
</gene>
<evidence type="ECO:0000313" key="2">
    <source>
        <dbReference type="EMBL" id="KAF2266523.1"/>
    </source>
</evidence>
<dbReference type="InterPro" id="IPR010730">
    <property type="entry name" value="HET"/>
</dbReference>
<evidence type="ECO:0000259" key="1">
    <source>
        <dbReference type="Pfam" id="PF06985"/>
    </source>
</evidence>